<dbReference type="OrthoDB" id="9804790at2"/>
<keyword evidence="2" id="KW-0521">NADP</keyword>
<dbReference type="CDD" id="cd19157">
    <property type="entry name" value="AKR_AKR5G1-3"/>
    <property type="match status" value="1"/>
</dbReference>
<feature type="site" description="Lowers pKa of active site Tyr" evidence="6">
    <location>
        <position position="77"/>
    </location>
</feature>
<evidence type="ECO:0000256" key="4">
    <source>
        <dbReference type="PIRSR" id="PIRSR000097-1"/>
    </source>
</evidence>
<evidence type="ECO:0000313" key="9">
    <source>
        <dbReference type="Proteomes" id="UP000184164"/>
    </source>
</evidence>
<sequence>MNISSAVKLNNGVEMPWLGLGVFRAEDGKEVENAVITALQNGYRSIDTAAVYQNEKGVGEGIKNSGVPRDKIFLTSKVWNSDQGYKTTLKAFEESLNRLQTDYLDLYLIHWPKGKLSVETWKAMEELYGKGAIRAIGVSNFLVHHLKEFLPECNLVPAVNQVEFHPGLIQPELLDYCQTKGIQTEAWSPIMKGKVNDIPVLQALAVKYGKTPVQVVLRWDIQKGVVAIPKSVNPERIVSNADIFDFELTDEDMAKIDRLDNNKRIGPHPDHINF</sequence>
<dbReference type="STRING" id="1484053.SAMN05444274_105112"/>
<dbReference type="PANTHER" id="PTHR43827:SF3">
    <property type="entry name" value="NADP-DEPENDENT OXIDOREDUCTASE DOMAIN-CONTAINING PROTEIN"/>
    <property type="match status" value="1"/>
</dbReference>
<dbReference type="InterPro" id="IPR036812">
    <property type="entry name" value="NAD(P)_OxRdtase_dom_sf"/>
</dbReference>
<dbReference type="InterPro" id="IPR044500">
    <property type="entry name" value="AKR5G"/>
</dbReference>
<name>A0A1M5BEI9_9BACT</name>
<dbReference type="Gene3D" id="3.20.20.100">
    <property type="entry name" value="NADP-dependent oxidoreductase domain"/>
    <property type="match status" value="1"/>
</dbReference>
<dbReference type="SUPFAM" id="SSF51430">
    <property type="entry name" value="NAD(P)-linked oxidoreductase"/>
    <property type="match status" value="1"/>
</dbReference>
<dbReference type="PROSITE" id="PS00062">
    <property type="entry name" value="ALDOKETO_REDUCTASE_2"/>
    <property type="match status" value="1"/>
</dbReference>
<feature type="binding site" evidence="5">
    <location>
        <position position="110"/>
    </location>
    <ligand>
        <name>substrate</name>
    </ligand>
</feature>
<dbReference type="FunFam" id="3.20.20.100:FF:000015">
    <property type="entry name" value="Oxidoreductase, aldo/keto reductase family"/>
    <property type="match status" value="1"/>
</dbReference>
<protein>
    <submittedName>
        <fullName evidence="8">Aldo/keto reductase</fullName>
    </submittedName>
</protein>
<dbReference type="Pfam" id="PF00248">
    <property type="entry name" value="Aldo_ket_red"/>
    <property type="match status" value="1"/>
</dbReference>
<gene>
    <name evidence="8" type="ORF">SAMN05444274_105112</name>
</gene>
<dbReference type="GO" id="GO:0016616">
    <property type="term" value="F:oxidoreductase activity, acting on the CH-OH group of donors, NAD or NADP as acceptor"/>
    <property type="evidence" value="ECO:0007669"/>
    <property type="project" value="UniProtKB-ARBA"/>
</dbReference>
<dbReference type="RefSeq" id="WP_073001922.1">
    <property type="nucleotide sequence ID" value="NZ_FQUM01000005.1"/>
</dbReference>
<feature type="active site" description="Proton donor" evidence="4">
    <location>
        <position position="52"/>
    </location>
</feature>
<dbReference type="EMBL" id="FQUM01000005">
    <property type="protein sequence ID" value="SHF40909.1"/>
    <property type="molecule type" value="Genomic_DNA"/>
</dbReference>
<comment type="similarity">
    <text evidence="1">Belongs to the aldo/keto reductase family.</text>
</comment>
<keyword evidence="3" id="KW-0560">Oxidoreductase</keyword>
<evidence type="ECO:0000259" key="7">
    <source>
        <dbReference type="Pfam" id="PF00248"/>
    </source>
</evidence>
<reference evidence="8 9" key="1">
    <citation type="submission" date="2016-11" db="EMBL/GenBank/DDBJ databases">
        <authorList>
            <person name="Jaros S."/>
            <person name="Januszkiewicz K."/>
            <person name="Wedrychowicz H."/>
        </authorList>
    </citation>
    <scope>NUCLEOTIDE SEQUENCE [LARGE SCALE GENOMIC DNA]</scope>
    <source>
        <strain evidence="8 9">DSM 26910</strain>
    </source>
</reference>
<keyword evidence="9" id="KW-1185">Reference proteome</keyword>
<dbReference type="PROSITE" id="PS00798">
    <property type="entry name" value="ALDOKETO_REDUCTASE_1"/>
    <property type="match status" value="1"/>
</dbReference>
<proteinExistence type="inferred from homology"/>
<evidence type="ECO:0000256" key="2">
    <source>
        <dbReference type="ARBA" id="ARBA00022857"/>
    </source>
</evidence>
<evidence type="ECO:0000256" key="1">
    <source>
        <dbReference type="ARBA" id="ARBA00007905"/>
    </source>
</evidence>
<dbReference type="PIRSF" id="PIRSF000097">
    <property type="entry name" value="AKR"/>
    <property type="match status" value="1"/>
</dbReference>
<evidence type="ECO:0000313" key="8">
    <source>
        <dbReference type="EMBL" id="SHF40909.1"/>
    </source>
</evidence>
<dbReference type="Proteomes" id="UP000184164">
    <property type="component" value="Unassembled WGS sequence"/>
</dbReference>
<evidence type="ECO:0000256" key="5">
    <source>
        <dbReference type="PIRSR" id="PIRSR000097-2"/>
    </source>
</evidence>
<dbReference type="PANTHER" id="PTHR43827">
    <property type="entry name" value="2,5-DIKETO-D-GLUCONIC ACID REDUCTASE"/>
    <property type="match status" value="1"/>
</dbReference>
<dbReference type="InterPro" id="IPR020471">
    <property type="entry name" value="AKR"/>
</dbReference>
<feature type="domain" description="NADP-dependent oxidoreductase" evidence="7">
    <location>
        <begin position="21"/>
        <end position="260"/>
    </location>
</feature>
<accession>A0A1M5BEI9</accession>
<dbReference type="InterPro" id="IPR018170">
    <property type="entry name" value="Aldo/ket_reductase_CS"/>
</dbReference>
<organism evidence="8 9">
    <name type="scientific">Mariniphaga anaerophila</name>
    <dbReference type="NCBI Taxonomy" id="1484053"/>
    <lineage>
        <taxon>Bacteria</taxon>
        <taxon>Pseudomonadati</taxon>
        <taxon>Bacteroidota</taxon>
        <taxon>Bacteroidia</taxon>
        <taxon>Marinilabiliales</taxon>
        <taxon>Prolixibacteraceae</taxon>
        <taxon>Mariniphaga</taxon>
    </lineage>
</organism>
<evidence type="ECO:0000256" key="3">
    <source>
        <dbReference type="ARBA" id="ARBA00023002"/>
    </source>
</evidence>
<dbReference type="PROSITE" id="PS00063">
    <property type="entry name" value="ALDOKETO_REDUCTASE_3"/>
    <property type="match status" value="1"/>
</dbReference>
<dbReference type="AlphaFoldDB" id="A0A1M5BEI9"/>
<dbReference type="InterPro" id="IPR023210">
    <property type="entry name" value="NADP_OxRdtase_dom"/>
</dbReference>
<evidence type="ECO:0000256" key="6">
    <source>
        <dbReference type="PIRSR" id="PIRSR000097-3"/>
    </source>
</evidence>
<dbReference type="PRINTS" id="PR00069">
    <property type="entry name" value="ALDKETRDTASE"/>
</dbReference>